<dbReference type="KEGG" id="tet:TTHERM_00891290"/>
<dbReference type="GeneID" id="7831063"/>
<dbReference type="InParanoid" id="Q23U68"/>
<dbReference type="Proteomes" id="UP000009168">
    <property type="component" value="Unassembled WGS sequence"/>
</dbReference>
<organism evidence="1 2">
    <name type="scientific">Tetrahymena thermophila (strain SB210)</name>
    <dbReference type="NCBI Taxonomy" id="312017"/>
    <lineage>
        <taxon>Eukaryota</taxon>
        <taxon>Sar</taxon>
        <taxon>Alveolata</taxon>
        <taxon>Ciliophora</taxon>
        <taxon>Intramacronucleata</taxon>
        <taxon>Oligohymenophorea</taxon>
        <taxon>Hymenostomatida</taxon>
        <taxon>Tetrahymenina</taxon>
        <taxon>Tetrahymenidae</taxon>
        <taxon>Tetrahymena</taxon>
    </lineage>
</organism>
<proteinExistence type="predicted"/>
<dbReference type="RefSeq" id="XP_001020321.2">
    <property type="nucleotide sequence ID" value="XM_001020321.2"/>
</dbReference>
<gene>
    <name evidence="1" type="ORF">TTHERM_00891290</name>
</gene>
<protein>
    <submittedName>
        <fullName evidence="1">Uncharacterized protein</fullName>
    </submittedName>
</protein>
<accession>Q23U68</accession>
<dbReference type="EMBL" id="GG662629">
    <property type="protein sequence ID" value="EAS00076.2"/>
    <property type="molecule type" value="Genomic_DNA"/>
</dbReference>
<evidence type="ECO:0000313" key="1">
    <source>
        <dbReference type="EMBL" id="EAS00076.2"/>
    </source>
</evidence>
<name>Q23U68_TETTS</name>
<dbReference type="HOGENOM" id="CLU_2113859_0_0_1"/>
<sequence>MVQNTSNFTCCKFYAKNYTQLSLDKNLRLKFRICQCTCQSLQLLNKDAQFYAEKYADKSFGK</sequence>
<keyword evidence="2" id="KW-1185">Reference proteome</keyword>
<dbReference type="AlphaFoldDB" id="Q23U68"/>
<evidence type="ECO:0000313" key="2">
    <source>
        <dbReference type="Proteomes" id="UP000009168"/>
    </source>
</evidence>
<reference evidence="2" key="1">
    <citation type="journal article" date="2006" name="PLoS Biol.">
        <title>Macronuclear genome sequence of the ciliate Tetrahymena thermophila, a model eukaryote.</title>
        <authorList>
            <person name="Eisen J.A."/>
            <person name="Coyne R.S."/>
            <person name="Wu M."/>
            <person name="Wu D."/>
            <person name="Thiagarajan M."/>
            <person name="Wortman J.R."/>
            <person name="Badger J.H."/>
            <person name="Ren Q."/>
            <person name="Amedeo P."/>
            <person name="Jones K.M."/>
            <person name="Tallon L.J."/>
            <person name="Delcher A.L."/>
            <person name="Salzberg S.L."/>
            <person name="Silva J.C."/>
            <person name="Haas B.J."/>
            <person name="Majoros W.H."/>
            <person name="Farzad M."/>
            <person name="Carlton J.M."/>
            <person name="Smith R.K. Jr."/>
            <person name="Garg J."/>
            <person name="Pearlman R.E."/>
            <person name="Karrer K.M."/>
            <person name="Sun L."/>
            <person name="Manning G."/>
            <person name="Elde N.C."/>
            <person name="Turkewitz A.P."/>
            <person name="Asai D.J."/>
            <person name="Wilkes D.E."/>
            <person name="Wang Y."/>
            <person name="Cai H."/>
            <person name="Collins K."/>
            <person name="Stewart B.A."/>
            <person name="Lee S.R."/>
            <person name="Wilamowska K."/>
            <person name="Weinberg Z."/>
            <person name="Ruzzo W.L."/>
            <person name="Wloga D."/>
            <person name="Gaertig J."/>
            <person name="Frankel J."/>
            <person name="Tsao C.-C."/>
            <person name="Gorovsky M.A."/>
            <person name="Keeling P.J."/>
            <person name="Waller R.F."/>
            <person name="Patron N.J."/>
            <person name="Cherry J.M."/>
            <person name="Stover N.A."/>
            <person name="Krieger C.J."/>
            <person name="del Toro C."/>
            <person name="Ryder H.F."/>
            <person name="Williamson S.C."/>
            <person name="Barbeau R.A."/>
            <person name="Hamilton E.P."/>
            <person name="Orias E."/>
        </authorList>
    </citation>
    <scope>NUCLEOTIDE SEQUENCE [LARGE SCALE GENOMIC DNA]</scope>
    <source>
        <strain evidence="2">SB210</strain>
    </source>
</reference>